<feature type="transmembrane region" description="Helical" evidence="6">
    <location>
        <begin position="86"/>
        <end position="107"/>
    </location>
</feature>
<dbReference type="OrthoDB" id="310853at2759"/>
<dbReference type="FunCoup" id="G4TF23">
    <property type="interactions" value="94"/>
</dbReference>
<dbReference type="InParanoid" id="G4TF23"/>
<evidence type="ECO:0000256" key="3">
    <source>
        <dbReference type="ARBA" id="ARBA00023242"/>
    </source>
</evidence>
<evidence type="ECO:0000256" key="6">
    <source>
        <dbReference type="SAM" id="Phobius"/>
    </source>
</evidence>
<evidence type="ECO:0000256" key="4">
    <source>
        <dbReference type="ARBA" id="ARBA00023306"/>
    </source>
</evidence>
<evidence type="ECO:0000259" key="7">
    <source>
        <dbReference type="Pfam" id="PF04821"/>
    </source>
</evidence>
<feature type="region of interest" description="Disordered" evidence="5">
    <location>
        <begin position="171"/>
        <end position="302"/>
    </location>
</feature>
<protein>
    <recommendedName>
        <fullName evidence="7">Timeless N-terminal domain-containing protein</fullName>
    </recommendedName>
</protein>
<dbReference type="OMA" id="MHRIAIK"/>
<feature type="region of interest" description="Disordered" evidence="5">
    <location>
        <begin position="1308"/>
        <end position="1467"/>
    </location>
</feature>
<evidence type="ECO:0000313" key="9">
    <source>
        <dbReference type="Proteomes" id="UP000007148"/>
    </source>
</evidence>
<feature type="compositionally biased region" description="Polar residues" evidence="5">
    <location>
        <begin position="1313"/>
        <end position="1322"/>
    </location>
</feature>
<sequence length="1467" mass="162908">MLVKIYAWLSLIGALCITAIEIIRIVLDNVFKKELIDGCVNEVKGRTITTTSGSIFNPNISTSIASDAEARRICTRAWTSGVWRHVGWLLFAIFISFMFATINFAFYRQLIDPTMLRTQAPSSAYQMNATRNAYGYHENGYVLLRAANPILILYRNIPGYNPYSTQTYGNYVPPSGPGGPAADVKPPGYTTGPEWEQYEHRSADDEKAGFSGAGALNPFADPGPPSLNAAPGGQGYLPPAGPPPGLEGSRNQGHDEGFDPAALEAAMKASKNDGRGVPAPGEPSGSELDPATTGSSSRMSEDEVIDLEHEDHGEDEQQEPLSRRGILEPAIKHVIAALGGVEDTPSGPRYVLGDECYGCLKDLKRFWRKDDTDDERTVARIFYASAVLPNDLVPIILETAGKGDVLNKCAIAAVDLITGMTWPIDVAAELRELDEEEEQAAVEYTTLIAAQLSYKRALLTNKETLAAVFDLIVPCMAKPRWDRTERDKQIVTLILYLIRNLAFIRDLPLNTNLSADQAELSSLQAKFLLTFASNALDDPLANAQNTLVLEIFYLLFRSIPPNSLLSFSRDASGRQSSVVNNALRNALDAETRTSLLQKRNMNSRHSRFGTTVQVSSAQTGQSLILHRGATAIKAKGAGDVLDLGKKKLAKRARMRDELTGGAASAGGGTAGSGGETRLTSKAREELGKAARTFVESCFNPFFSSLIKDIRAERSKVTEKDNLRLLFVSKFFMQFFLAVREGDLADWSMKDAARRKAAESGTDAAVGEVEKATEDEKMSLGYSLVLEVVQRGWAGWILRRMREAMDMKPKQWTEVQACLDCLAQLLLLVDSMSNSSDEELQDAAGTLQYQVYYNGEALERMLECMRSFKDQSFGYGTYNWYYRMLKRLPVSLKPTFTWRHRTTEEEGVVDDISEEEEIDTEILQEMTLEKFEHKFANEEVNATLLAYLSRFQEFDSPEKMKWVVTLMHRQAVRAKAEGLFFKVSTLALFQTVLSVQRTFPKDQPYKDLVALITFLLRQFFKAVEADRMVIAEAFFPKNRGMWKAFSSWEPPEKSKKGKGGRGVEDSDEEANSRFPPDIRIKKGHSWSEQLGIAIACLLEKDERHLVEWCKEVGAPSRQLTIDEIDKKRAEDGDSDLEGEKQPGPSKEAREAIEDFIIPYTKDGHAEAANRNPHLKLMFQLLGFQIVDKGAHELEWKCPANKIPEELQRSLTLINNFLLDPIDLGGKKALQMISKPTKRKKRGVSPAEADFLDDFSDDEGGRRRANKRVEKRRAEKQNALSRQFIEDSDAELGDDDAFFAAEAALRRRMAEAAQQDGTVAQGTGTKKRKKKEDHTEKSGDGRARKRPRKSEEPSVARSKIAIMEGSSNEEESDSPLSPAQRNSRRAAASDDDEVESTRRAATSPPSSPAASSPVGSDEEREGQGTDKRLSAASSGKLFFSDSEDEKQVATTRTTRPVKRLVLSDDEEED</sequence>
<gene>
    <name evidence="8" type="ORF">PIIN_03856</name>
</gene>
<comment type="subcellular location">
    <subcellularLocation>
        <location evidence="1">Nucleus</location>
    </subcellularLocation>
</comment>
<dbReference type="GO" id="GO:0043111">
    <property type="term" value="P:replication fork arrest"/>
    <property type="evidence" value="ECO:0007669"/>
    <property type="project" value="TreeGrafter"/>
</dbReference>
<feature type="region of interest" description="Disordered" evidence="5">
    <location>
        <begin position="1127"/>
        <end position="1146"/>
    </location>
</feature>
<dbReference type="GO" id="GO:0000076">
    <property type="term" value="P:DNA replication checkpoint signaling"/>
    <property type="evidence" value="ECO:0007669"/>
    <property type="project" value="TreeGrafter"/>
</dbReference>
<evidence type="ECO:0000313" key="8">
    <source>
        <dbReference type="EMBL" id="CCA69916.1"/>
    </source>
</evidence>
<dbReference type="InterPro" id="IPR006906">
    <property type="entry name" value="Timeless_N"/>
</dbReference>
<evidence type="ECO:0000256" key="1">
    <source>
        <dbReference type="ARBA" id="ARBA00004123"/>
    </source>
</evidence>
<proteinExistence type="predicted"/>
<dbReference type="PANTHER" id="PTHR22940">
    <property type="entry name" value="TIMEOUT/TIMELESS-2"/>
    <property type="match status" value="1"/>
</dbReference>
<reference evidence="8 9" key="1">
    <citation type="journal article" date="2011" name="PLoS Pathog.">
        <title>Endophytic Life Strategies Decoded by Genome and Transcriptome Analyses of the Mutualistic Root Symbiont Piriformospora indica.</title>
        <authorList>
            <person name="Zuccaro A."/>
            <person name="Lahrmann U."/>
            <person name="Guldener U."/>
            <person name="Langen G."/>
            <person name="Pfiffi S."/>
            <person name="Biedenkopf D."/>
            <person name="Wong P."/>
            <person name="Samans B."/>
            <person name="Grimm C."/>
            <person name="Basiewicz M."/>
            <person name="Murat C."/>
            <person name="Martin F."/>
            <person name="Kogel K.H."/>
        </authorList>
    </citation>
    <scope>NUCLEOTIDE SEQUENCE [LARGE SCALE GENOMIC DNA]</scope>
    <source>
        <strain evidence="8 9">DSM 11827</strain>
    </source>
</reference>
<comment type="caution">
    <text evidence="8">The sequence shown here is derived from an EMBL/GenBank/DDBJ whole genome shotgun (WGS) entry which is preliminary data.</text>
</comment>
<dbReference type="GO" id="GO:0006281">
    <property type="term" value="P:DNA repair"/>
    <property type="evidence" value="ECO:0007669"/>
    <property type="project" value="TreeGrafter"/>
</dbReference>
<keyword evidence="6" id="KW-1133">Transmembrane helix</keyword>
<evidence type="ECO:0000256" key="2">
    <source>
        <dbReference type="ARBA" id="ARBA00022880"/>
    </source>
</evidence>
<dbReference type="eggNOG" id="KOG1974">
    <property type="taxonomic scope" value="Eukaryota"/>
</dbReference>
<dbReference type="GO" id="GO:0031298">
    <property type="term" value="C:replication fork protection complex"/>
    <property type="evidence" value="ECO:0007669"/>
    <property type="project" value="TreeGrafter"/>
</dbReference>
<evidence type="ECO:0000256" key="5">
    <source>
        <dbReference type="SAM" id="MobiDB-lite"/>
    </source>
</evidence>
<feature type="region of interest" description="Disordered" evidence="5">
    <location>
        <begin position="659"/>
        <end position="678"/>
    </location>
</feature>
<feature type="transmembrane region" description="Helical" evidence="6">
    <location>
        <begin position="6"/>
        <end position="27"/>
    </location>
</feature>
<dbReference type="GO" id="GO:0003677">
    <property type="term" value="F:DNA binding"/>
    <property type="evidence" value="ECO:0007669"/>
    <property type="project" value="TreeGrafter"/>
</dbReference>
<keyword evidence="3" id="KW-0539">Nucleus</keyword>
<dbReference type="EMBL" id="CAFZ01000067">
    <property type="protein sequence ID" value="CCA69916.1"/>
    <property type="molecule type" value="Genomic_DNA"/>
</dbReference>
<feature type="domain" description="Timeless N-terminal" evidence="7">
    <location>
        <begin position="349"/>
        <end position="614"/>
    </location>
</feature>
<keyword evidence="4" id="KW-0131">Cell cycle</keyword>
<feature type="region of interest" description="Disordered" evidence="5">
    <location>
        <begin position="1045"/>
        <end position="1078"/>
    </location>
</feature>
<dbReference type="Pfam" id="PF04821">
    <property type="entry name" value="TIMELESS"/>
    <property type="match status" value="1"/>
</dbReference>
<keyword evidence="2" id="KW-0236">DNA replication inhibitor</keyword>
<dbReference type="Proteomes" id="UP000007148">
    <property type="component" value="Unassembled WGS sequence"/>
</dbReference>
<keyword evidence="6" id="KW-0472">Membrane</keyword>
<organism evidence="8 9">
    <name type="scientific">Serendipita indica (strain DSM 11827)</name>
    <name type="common">Root endophyte fungus</name>
    <name type="synonym">Piriformospora indica</name>
    <dbReference type="NCBI Taxonomy" id="1109443"/>
    <lineage>
        <taxon>Eukaryota</taxon>
        <taxon>Fungi</taxon>
        <taxon>Dikarya</taxon>
        <taxon>Basidiomycota</taxon>
        <taxon>Agaricomycotina</taxon>
        <taxon>Agaricomycetes</taxon>
        <taxon>Sebacinales</taxon>
        <taxon>Serendipitaceae</taxon>
        <taxon>Serendipita</taxon>
    </lineage>
</organism>
<feature type="compositionally biased region" description="Low complexity" evidence="5">
    <location>
        <begin position="1397"/>
        <end position="1411"/>
    </location>
</feature>
<feature type="region of interest" description="Disordered" evidence="5">
    <location>
        <begin position="1233"/>
        <end position="1276"/>
    </location>
</feature>
<feature type="compositionally biased region" description="Basic and acidic residues" evidence="5">
    <location>
        <begin position="197"/>
        <end position="208"/>
    </location>
</feature>
<dbReference type="STRING" id="1109443.G4TF23"/>
<dbReference type="PANTHER" id="PTHR22940:SF4">
    <property type="entry name" value="PROTEIN TIMELESS HOMOLOG"/>
    <property type="match status" value="1"/>
</dbReference>
<feature type="compositionally biased region" description="Basic and acidic residues" evidence="5">
    <location>
        <begin position="1330"/>
        <end position="1340"/>
    </location>
</feature>
<keyword evidence="6" id="KW-0812">Transmembrane</keyword>
<accession>G4TF23</accession>
<dbReference type="InterPro" id="IPR044998">
    <property type="entry name" value="Timeless"/>
</dbReference>
<name>G4TF23_SERID</name>
<feature type="compositionally biased region" description="Gly residues" evidence="5">
    <location>
        <begin position="663"/>
        <end position="674"/>
    </location>
</feature>
<dbReference type="HOGENOM" id="CLU_004294_1_0_1"/>
<keyword evidence="9" id="KW-1185">Reference proteome</keyword>